<accession>A0AAV1YU69</accession>
<evidence type="ECO:0000313" key="1">
    <source>
        <dbReference type="EMBL" id="CAL1262481.1"/>
    </source>
</evidence>
<gene>
    <name evidence="1" type="ORF">LARSCL_LOCUS1011</name>
</gene>
<protein>
    <submittedName>
        <fullName evidence="1">Uncharacterized protein</fullName>
    </submittedName>
</protein>
<sequence length="31" mass="3605">MEKFVADLKFSLFFAHQCRFAVLSSKHGECK</sequence>
<dbReference type="EMBL" id="CAXIEN010000005">
    <property type="protein sequence ID" value="CAL1262481.1"/>
    <property type="molecule type" value="Genomic_DNA"/>
</dbReference>
<dbReference type="Proteomes" id="UP001497382">
    <property type="component" value="Unassembled WGS sequence"/>
</dbReference>
<name>A0AAV1YU69_9ARAC</name>
<organism evidence="1 2">
    <name type="scientific">Larinioides sclopetarius</name>
    <dbReference type="NCBI Taxonomy" id="280406"/>
    <lineage>
        <taxon>Eukaryota</taxon>
        <taxon>Metazoa</taxon>
        <taxon>Ecdysozoa</taxon>
        <taxon>Arthropoda</taxon>
        <taxon>Chelicerata</taxon>
        <taxon>Arachnida</taxon>
        <taxon>Araneae</taxon>
        <taxon>Araneomorphae</taxon>
        <taxon>Entelegynae</taxon>
        <taxon>Araneoidea</taxon>
        <taxon>Araneidae</taxon>
        <taxon>Larinioides</taxon>
    </lineage>
</organism>
<reference evidence="1 2" key="1">
    <citation type="submission" date="2024-04" db="EMBL/GenBank/DDBJ databases">
        <authorList>
            <person name="Rising A."/>
            <person name="Reimegard J."/>
            <person name="Sonavane S."/>
            <person name="Akerstrom W."/>
            <person name="Nylinder S."/>
            <person name="Hedman E."/>
            <person name="Kallberg Y."/>
        </authorList>
    </citation>
    <scope>NUCLEOTIDE SEQUENCE [LARGE SCALE GENOMIC DNA]</scope>
</reference>
<evidence type="ECO:0000313" key="2">
    <source>
        <dbReference type="Proteomes" id="UP001497382"/>
    </source>
</evidence>
<dbReference type="AlphaFoldDB" id="A0AAV1YU69"/>
<comment type="caution">
    <text evidence="1">The sequence shown here is derived from an EMBL/GenBank/DDBJ whole genome shotgun (WGS) entry which is preliminary data.</text>
</comment>
<proteinExistence type="predicted"/>
<keyword evidence="2" id="KW-1185">Reference proteome</keyword>